<evidence type="ECO:0000256" key="1">
    <source>
        <dbReference type="SAM" id="MobiDB-lite"/>
    </source>
</evidence>
<sequence length="231" mass="25139">MAEKDPNKPGRIKQILQSYQMTKKADPRIGLILLGTFLLVAVVGFALVYLLIGGMVLPIIFGVLFGTLGVLIVFGRRAQTAALSSIEGQPGASVAALSMLRRGWKVETNPIGFTKQQDVVFRVVGPPGIILVAEGNVNRVRPLLNDQRRKHERVVSEVPIHEVVVGDGANEVPLRKLVRHVSKLGRNIKPAQMTDILARLKALDANRSNIPLPKGPMPTSMKGARSNLRGR</sequence>
<dbReference type="Proteomes" id="UP000277094">
    <property type="component" value="Unassembled WGS sequence"/>
</dbReference>
<evidence type="ECO:0000256" key="2">
    <source>
        <dbReference type="SAM" id="Phobius"/>
    </source>
</evidence>
<evidence type="ECO:0000313" key="3">
    <source>
        <dbReference type="EMBL" id="RNL79027.1"/>
    </source>
</evidence>
<comment type="caution">
    <text evidence="3">The sequence shown here is derived from an EMBL/GenBank/DDBJ whole genome shotgun (WGS) entry which is preliminary data.</text>
</comment>
<proteinExistence type="predicted"/>
<accession>A0A3N0DTS3</accession>
<keyword evidence="2" id="KW-0472">Membrane</keyword>
<keyword evidence="2" id="KW-0812">Transmembrane</keyword>
<name>A0A3N0DTS3_9ACTN</name>
<dbReference type="InterPro" id="IPR025445">
    <property type="entry name" value="DUF4191"/>
</dbReference>
<dbReference type="RefSeq" id="WP_123233529.1">
    <property type="nucleotide sequence ID" value="NZ_RJSG01000002.1"/>
</dbReference>
<reference evidence="3 4" key="1">
    <citation type="submission" date="2018-11" db="EMBL/GenBank/DDBJ databases">
        <authorList>
            <person name="Li F."/>
        </authorList>
    </citation>
    <scope>NUCLEOTIDE SEQUENCE [LARGE SCALE GENOMIC DNA]</scope>
    <source>
        <strain evidence="3 4">KIS18-7</strain>
    </source>
</reference>
<protein>
    <submittedName>
        <fullName evidence="3">DUF4191 domain-containing protein</fullName>
    </submittedName>
</protein>
<evidence type="ECO:0000313" key="4">
    <source>
        <dbReference type="Proteomes" id="UP000277094"/>
    </source>
</evidence>
<keyword evidence="4" id="KW-1185">Reference proteome</keyword>
<feature type="transmembrane region" description="Helical" evidence="2">
    <location>
        <begin position="55"/>
        <end position="74"/>
    </location>
</feature>
<feature type="transmembrane region" description="Helical" evidence="2">
    <location>
        <begin position="29"/>
        <end position="49"/>
    </location>
</feature>
<dbReference type="EMBL" id="RJSG01000002">
    <property type="protein sequence ID" value="RNL79027.1"/>
    <property type="molecule type" value="Genomic_DNA"/>
</dbReference>
<dbReference type="Pfam" id="PF13829">
    <property type="entry name" value="DUF4191"/>
    <property type="match status" value="1"/>
</dbReference>
<dbReference type="OrthoDB" id="8479889at2"/>
<gene>
    <name evidence="3" type="ORF">EFL95_08260</name>
</gene>
<dbReference type="AlphaFoldDB" id="A0A3N0DTS3"/>
<organism evidence="3 4">
    <name type="scientific">Nocardioides marmorisolisilvae</name>
    <dbReference type="NCBI Taxonomy" id="1542737"/>
    <lineage>
        <taxon>Bacteria</taxon>
        <taxon>Bacillati</taxon>
        <taxon>Actinomycetota</taxon>
        <taxon>Actinomycetes</taxon>
        <taxon>Propionibacteriales</taxon>
        <taxon>Nocardioidaceae</taxon>
        <taxon>Nocardioides</taxon>
    </lineage>
</organism>
<keyword evidence="2" id="KW-1133">Transmembrane helix</keyword>
<feature type="region of interest" description="Disordered" evidence="1">
    <location>
        <begin position="208"/>
        <end position="231"/>
    </location>
</feature>